<evidence type="ECO:0000313" key="2">
    <source>
        <dbReference type="Proteomes" id="UP000702544"/>
    </source>
</evidence>
<comment type="caution">
    <text evidence="1">The sequence shown here is derived from an EMBL/GenBank/DDBJ whole genome shotgun (WGS) entry which is preliminary data.</text>
</comment>
<dbReference type="Proteomes" id="UP000702544">
    <property type="component" value="Unassembled WGS sequence"/>
</dbReference>
<proteinExistence type="predicted"/>
<dbReference type="AlphaFoldDB" id="A0AAE5CBP0"/>
<accession>A0AAE5CBP0</accession>
<sequence length="187" mass="21422">MSRLFVATLVRGADASLRKSLYRSALEVVYLPIPSLLRRTVAAIRAEVGRGRAVWELQNLLDDRESDDLVARRVGVRGELSLEHAFRLLSLVLEPEVVRAAFHGVVLDDERLKNFSLEYLEQVLPTDVRRRLWPFIGDVSQYQRERSMRPLSDVVSDLVKTGATLFAEGAHREALRRVLEEEREKED</sequence>
<reference evidence="1 2" key="1">
    <citation type="submission" date="2020-01" db="EMBL/GenBank/DDBJ databases">
        <title>Genomes assembled from Gulf of Kutch pelagic sediment metagenomes.</title>
        <authorList>
            <person name="Chandrashekar M."/>
            <person name="Mahajan M.S."/>
            <person name="Dave K.J."/>
            <person name="Vatsa P."/>
            <person name="Nathani N.M."/>
        </authorList>
    </citation>
    <scope>NUCLEOTIDE SEQUENCE [LARGE SCALE GENOMIC DNA]</scope>
    <source>
        <strain evidence="1">KS3-K002</strain>
    </source>
</reference>
<protein>
    <submittedName>
        <fullName evidence="1">Uncharacterized protein</fullName>
    </submittedName>
</protein>
<gene>
    <name evidence="1" type="ORF">GWO12_13610</name>
</gene>
<dbReference type="EMBL" id="JAACAK010000113">
    <property type="protein sequence ID" value="NIR76127.1"/>
    <property type="molecule type" value="Genomic_DNA"/>
</dbReference>
<evidence type="ECO:0000313" key="1">
    <source>
        <dbReference type="EMBL" id="NIR76127.1"/>
    </source>
</evidence>
<organism evidence="1 2">
    <name type="scientific">Candidatus Kutchimonas denitrificans</name>
    <dbReference type="NCBI Taxonomy" id="3056748"/>
    <lineage>
        <taxon>Bacteria</taxon>
        <taxon>Pseudomonadati</taxon>
        <taxon>Gemmatimonadota</taxon>
        <taxon>Gemmatimonadia</taxon>
        <taxon>Candidatus Palauibacterales</taxon>
        <taxon>Candidatus Palauibacteraceae</taxon>
        <taxon>Candidatus Kutchimonas</taxon>
    </lineage>
</organism>
<name>A0AAE5CBP0_9BACT</name>